<evidence type="ECO:0000313" key="1">
    <source>
        <dbReference type="EMBL" id="AEA65556.1"/>
    </source>
</evidence>
<gene>
    <name evidence="1" type="ordered locus">bgla_1p1650</name>
</gene>
<dbReference type="HOGENOM" id="CLU_106189_0_0_4"/>
<accession>F2LRR2</accession>
<dbReference type="EMBL" id="CP002601">
    <property type="protein sequence ID" value="AEA65556.1"/>
    <property type="molecule type" value="Genomic_DNA"/>
</dbReference>
<dbReference type="AlphaFoldDB" id="F2LRR2"/>
<protein>
    <submittedName>
        <fullName evidence="1">Uncharacterized protein</fullName>
    </submittedName>
</protein>
<sequence length="227" mass="25012">MFTYLLAKLRQAGYRWLAFSDRPLYLLFEKMYRYDPRPLPGVVPDPDGLGFLVSDFTHPRLAPYRGLEIAFFNARHAVVYWLPGAAPSGAGRVPAGTHTVTMGGHALSRPLRLSVSKDARHTRIRSVVPQTSRTRSMPGCRIDFRILEAELHCLARHWLNTLHERAGGPGADEALREVLAAARALTGFDDLVALAQALQARLDLPSHAITNQEGLTDAGCHPSRSGV</sequence>
<reference evidence="1 2" key="1">
    <citation type="journal article" date="2011" name="J. Bacteriol.">
        <title>Complete genome sequence of Burkholderia gladioli BSR3.</title>
        <authorList>
            <person name="Seo Y.S."/>
            <person name="Lim J."/>
            <person name="Choi B.S."/>
            <person name="Kim H."/>
            <person name="Goo E."/>
            <person name="Lee B."/>
            <person name="Lim J.S."/>
            <person name="Choi I.Y."/>
            <person name="Moon J.S."/>
            <person name="Kim J."/>
            <person name="Hwang I."/>
        </authorList>
    </citation>
    <scope>NUCLEOTIDE SEQUENCE [LARGE SCALE GENOMIC DNA]</scope>
    <source>
        <strain evidence="2">BSR3</strain>
    </source>
</reference>
<keyword evidence="1" id="KW-0614">Plasmid</keyword>
<proteinExistence type="predicted"/>
<dbReference type="KEGG" id="bgd:bgla_1p1650"/>
<organism evidence="1 2">
    <name type="scientific">Burkholderia gladioli (strain BSR3)</name>
    <dbReference type="NCBI Taxonomy" id="999541"/>
    <lineage>
        <taxon>Bacteria</taxon>
        <taxon>Pseudomonadati</taxon>
        <taxon>Pseudomonadota</taxon>
        <taxon>Betaproteobacteria</taxon>
        <taxon>Burkholderiales</taxon>
        <taxon>Burkholderiaceae</taxon>
        <taxon>Burkholderia</taxon>
    </lineage>
</organism>
<evidence type="ECO:0000313" key="2">
    <source>
        <dbReference type="Proteomes" id="UP000008316"/>
    </source>
</evidence>
<dbReference type="Proteomes" id="UP000008316">
    <property type="component" value="Plasmid bgla_1p"/>
</dbReference>
<geneLocation type="plasmid" evidence="1 2">
    <name>bgla_1p</name>
</geneLocation>
<dbReference type="RefSeq" id="WP_013699934.1">
    <property type="nucleotide sequence ID" value="NC_015382.1"/>
</dbReference>
<name>F2LRR2_BURGS</name>
<keyword evidence="2" id="KW-1185">Reference proteome</keyword>